<dbReference type="Proteomes" id="UP001303408">
    <property type="component" value="Chromosome"/>
</dbReference>
<dbReference type="RefSeq" id="WP_313543955.1">
    <property type="nucleotide sequence ID" value="NZ_CP134880.1"/>
</dbReference>
<organism evidence="2">
    <name type="scientific">Demequina capsici</name>
    <dbReference type="NCBI Taxonomy" id="3075620"/>
    <lineage>
        <taxon>Bacteria</taxon>
        <taxon>Bacillati</taxon>
        <taxon>Actinomycetota</taxon>
        <taxon>Actinomycetes</taxon>
        <taxon>Micrococcales</taxon>
        <taxon>Demequinaceae</taxon>
        <taxon>Demequina</taxon>
    </lineage>
</organism>
<reference evidence="2" key="1">
    <citation type="submission" date="2023-09" db="EMBL/GenBank/DDBJ databases">
        <title>Demequina sp. a novel bacteria isolated from Capsicum annuum.</title>
        <authorList>
            <person name="Humaira Z."/>
            <person name="Lee J."/>
            <person name="Cho D."/>
        </authorList>
    </citation>
    <scope>NUCLEOTIDE SEQUENCE</scope>
    <source>
        <strain evidence="2">PMTSA13</strain>
    </source>
</reference>
<dbReference type="AlphaFoldDB" id="A0AA96FE78"/>
<dbReference type="EMBL" id="CP134880">
    <property type="protein sequence ID" value="WNM27787.1"/>
    <property type="molecule type" value="Genomic_DNA"/>
</dbReference>
<feature type="domain" description="AMIN-like" evidence="1">
    <location>
        <begin position="3"/>
        <end position="129"/>
    </location>
</feature>
<proteinExistence type="predicted"/>
<dbReference type="KEGG" id="dcp:RN607_01920"/>
<gene>
    <name evidence="2" type="ORF">RN607_01920</name>
</gene>
<accession>A0AA96FE78</accession>
<protein>
    <recommendedName>
        <fullName evidence="1">AMIN-like domain-containing protein</fullName>
    </recommendedName>
</protein>
<evidence type="ECO:0000313" key="2">
    <source>
        <dbReference type="EMBL" id="WNM27787.1"/>
    </source>
</evidence>
<sequence length="131" mass="14036">MTMRVARHDCFDRWVMEFTGSGPAPGWSVTPYGASTFLVDPSGEPLSPPLEGTASLDVAFGAWYDGTPLDQSAYAGPLVLRPGDTTEILEVRLISGFEGISHAAIGLAEPRPYKVAWLTDPVRLVIDVSTA</sequence>
<dbReference type="InterPro" id="IPR056303">
    <property type="entry name" value="AMIN-like"/>
</dbReference>
<name>A0AA96FE78_9MICO</name>
<dbReference type="Pfam" id="PF24837">
    <property type="entry name" value="AMIN-like"/>
    <property type="match status" value="1"/>
</dbReference>
<evidence type="ECO:0000259" key="1">
    <source>
        <dbReference type="Pfam" id="PF24837"/>
    </source>
</evidence>